<dbReference type="AlphaFoldDB" id="A0A8X7N176"/>
<comment type="caution">
    <text evidence="1">The sequence shown here is derived from an EMBL/GenBank/DDBJ whole genome shotgun (WGS) entry which is preliminary data.</text>
</comment>
<organism evidence="1 2">
    <name type="scientific">Tilletia walkeri</name>
    <dbReference type="NCBI Taxonomy" id="117179"/>
    <lineage>
        <taxon>Eukaryota</taxon>
        <taxon>Fungi</taxon>
        <taxon>Dikarya</taxon>
        <taxon>Basidiomycota</taxon>
        <taxon>Ustilaginomycotina</taxon>
        <taxon>Exobasidiomycetes</taxon>
        <taxon>Tilletiales</taxon>
        <taxon>Tilletiaceae</taxon>
        <taxon>Tilletia</taxon>
    </lineage>
</organism>
<dbReference type="EMBL" id="LWDG02000639">
    <property type="protein sequence ID" value="KAE8263528.1"/>
    <property type="molecule type" value="Genomic_DNA"/>
</dbReference>
<reference evidence="1" key="1">
    <citation type="submission" date="2016-04" db="EMBL/GenBank/DDBJ databases">
        <authorList>
            <person name="Nguyen H.D."/>
            <person name="Samba Siva P."/>
            <person name="Cullis J."/>
            <person name="Levesque C.A."/>
            <person name="Hambleton S."/>
        </authorList>
    </citation>
    <scope>NUCLEOTIDE SEQUENCE</scope>
    <source>
        <strain evidence="1">DAOMC 236422</strain>
    </source>
</reference>
<name>A0A8X7N176_9BASI</name>
<reference evidence="1" key="2">
    <citation type="journal article" date="2019" name="IMA Fungus">
        <title>Genome sequencing and comparison of five Tilletia species to identify candidate genes for the detection of regulated species infecting wheat.</title>
        <authorList>
            <person name="Nguyen H.D.T."/>
            <person name="Sultana T."/>
            <person name="Kesanakurti P."/>
            <person name="Hambleton S."/>
        </authorList>
    </citation>
    <scope>NUCLEOTIDE SEQUENCE</scope>
    <source>
        <strain evidence="1">DAOMC 236422</strain>
    </source>
</reference>
<keyword evidence="2" id="KW-1185">Reference proteome</keyword>
<accession>A0A8X7N176</accession>
<proteinExistence type="predicted"/>
<dbReference type="Proteomes" id="UP000078113">
    <property type="component" value="Unassembled WGS sequence"/>
</dbReference>
<protein>
    <submittedName>
        <fullName evidence="1">Uncharacterized protein</fullName>
    </submittedName>
</protein>
<sequence length="324" mass="35669">MFRVLPGDKHWQAMAPCLYHHTSQVPRSDLECDHSTLAPPLPALETPSTTTLTTETDVVARYHQLVLLPAHRGLLPVHVVSEWLLLCERLAAAYIANPTSEEALYNMLAAPKIALSPWRDPDLSLFKSIISYPAVKPIQPRVPSEATRVPPPLNRQVRRYLQRQQLRRAATLLRGPSKVLPPTPEVLQQLRSEFPPRTGPSFTGAGAAPRSCDFEDDSPSVLECFRSFSADVRGGISGWSQPLLSLALKKETFVRFIKLLTRQLVTGTAPGREMLTSSLLTPLSKPDGGVRPIACPDLIYRLCAKTILAATPLDGTLLPCRLGL</sequence>
<gene>
    <name evidence="1" type="ORF">A4X09_0g7207</name>
</gene>
<evidence type="ECO:0000313" key="2">
    <source>
        <dbReference type="Proteomes" id="UP000078113"/>
    </source>
</evidence>
<evidence type="ECO:0000313" key="1">
    <source>
        <dbReference type="EMBL" id="KAE8263528.1"/>
    </source>
</evidence>